<dbReference type="InterPro" id="IPR004101">
    <property type="entry name" value="Mur_ligase_C"/>
</dbReference>
<organism evidence="12 13">
    <name type="scientific">Thermoflavifilum thermophilum</name>
    <dbReference type="NCBI Taxonomy" id="1393122"/>
    <lineage>
        <taxon>Bacteria</taxon>
        <taxon>Pseudomonadati</taxon>
        <taxon>Bacteroidota</taxon>
        <taxon>Chitinophagia</taxon>
        <taxon>Chitinophagales</taxon>
        <taxon>Chitinophagaceae</taxon>
        <taxon>Thermoflavifilum</taxon>
    </lineage>
</organism>
<evidence type="ECO:0000256" key="5">
    <source>
        <dbReference type="ARBA" id="ARBA00022960"/>
    </source>
</evidence>
<evidence type="ECO:0000256" key="7">
    <source>
        <dbReference type="ARBA" id="ARBA00023306"/>
    </source>
</evidence>
<dbReference type="InterPro" id="IPR000713">
    <property type="entry name" value="Mur_ligase_N"/>
</dbReference>
<keyword evidence="13" id="KW-1185">Reference proteome</keyword>
<dbReference type="Pfam" id="PF01225">
    <property type="entry name" value="Mur_ligase"/>
    <property type="match status" value="1"/>
</dbReference>
<gene>
    <name evidence="12" type="ORF">SAMN05660895_0449</name>
</gene>
<keyword evidence="1 12" id="KW-0436">Ligase</keyword>
<dbReference type="STRING" id="1393122.SAMN05660895_0449"/>
<keyword evidence="5" id="KW-0133">Cell shape</keyword>
<evidence type="ECO:0000259" key="9">
    <source>
        <dbReference type="Pfam" id="PF01225"/>
    </source>
</evidence>
<accession>A0A1I7N2S4</accession>
<dbReference type="GO" id="GO:0009252">
    <property type="term" value="P:peptidoglycan biosynthetic process"/>
    <property type="evidence" value="ECO:0007669"/>
    <property type="project" value="UniProtKB-KW"/>
</dbReference>
<dbReference type="InterPro" id="IPR036615">
    <property type="entry name" value="Mur_ligase_C_dom_sf"/>
</dbReference>
<dbReference type="Pfam" id="PF08245">
    <property type="entry name" value="Mur_ligase_M"/>
    <property type="match status" value="1"/>
</dbReference>
<evidence type="ECO:0000256" key="8">
    <source>
        <dbReference type="ARBA" id="ARBA00023316"/>
    </source>
</evidence>
<dbReference type="InterPro" id="IPR036565">
    <property type="entry name" value="Mur-like_cat_sf"/>
</dbReference>
<proteinExistence type="predicted"/>
<keyword evidence="3" id="KW-0547">Nucleotide-binding</keyword>
<dbReference type="Gene3D" id="3.90.190.20">
    <property type="entry name" value="Mur ligase, C-terminal domain"/>
    <property type="match status" value="1"/>
</dbReference>
<dbReference type="GO" id="GO:0008360">
    <property type="term" value="P:regulation of cell shape"/>
    <property type="evidence" value="ECO:0007669"/>
    <property type="project" value="UniProtKB-KW"/>
</dbReference>
<evidence type="ECO:0000313" key="13">
    <source>
        <dbReference type="Proteomes" id="UP000199537"/>
    </source>
</evidence>
<reference evidence="13" key="1">
    <citation type="submission" date="2016-10" db="EMBL/GenBank/DDBJ databases">
        <authorList>
            <person name="Varghese N."/>
            <person name="Submissions S."/>
        </authorList>
    </citation>
    <scope>NUCLEOTIDE SEQUENCE [LARGE SCALE GENOMIC DNA]</scope>
    <source>
        <strain evidence="13">DSM 14807</strain>
    </source>
</reference>
<dbReference type="AlphaFoldDB" id="A0A1I7N2S4"/>
<feature type="domain" description="Mur ligase N-terminal catalytic" evidence="9">
    <location>
        <begin position="2"/>
        <end position="99"/>
    </location>
</feature>
<evidence type="ECO:0000259" key="10">
    <source>
        <dbReference type="Pfam" id="PF02875"/>
    </source>
</evidence>
<dbReference type="RefSeq" id="WP_092457120.1">
    <property type="nucleotide sequence ID" value="NZ_FPCJ01000001.1"/>
</dbReference>
<dbReference type="SUPFAM" id="SSF53244">
    <property type="entry name" value="MurD-like peptide ligases, peptide-binding domain"/>
    <property type="match status" value="1"/>
</dbReference>
<evidence type="ECO:0000256" key="1">
    <source>
        <dbReference type="ARBA" id="ARBA00022598"/>
    </source>
</evidence>
<evidence type="ECO:0000256" key="3">
    <source>
        <dbReference type="ARBA" id="ARBA00022741"/>
    </source>
</evidence>
<dbReference type="Gene3D" id="3.40.1190.10">
    <property type="entry name" value="Mur-like, catalytic domain"/>
    <property type="match status" value="1"/>
</dbReference>
<dbReference type="PANTHER" id="PTHR43445">
    <property type="entry name" value="UDP-N-ACETYLMURAMATE--L-ALANINE LIGASE-RELATED"/>
    <property type="match status" value="1"/>
</dbReference>
<protein>
    <submittedName>
        <fullName evidence="12">UDP-N-acetylmuramate: L-alanyl-gamma-D-glutamyl-meso-diaminopimelate ligase</fullName>
    </submittedName>
</protein>
<evidence type="ECO:0000313" key="12">
    <source>
        <dbReference type="EMBL" id="SFV28961.1"/>
    </source>
</evidence>
<dbReference type="Proteomes" id="UP000199537">
    <property type="component" value="Unassembled WGS sequence"/>
</dbReference>
<dbReference type="OrthoDB" id="9804126at2"/>
<dbReference type="InterPro" id="IPR013221">
    <property type="entry name" value="Mur_ligase_cen"/>
</dbReference>
<dbReference type="GO" id="GO:0016881">
    <property type="term" value="F:acid-amino acid ligase activity"/>
    <property type="evidence" value="ECO:0007669"/>
    <property type="project" value="InterPro"/>
</dbReference>
<feature type="domain" description="Mur ligase C-terminal" evidence="10">
    <location>
        <begin position="307"/>
        <end position="436"/>
    </location>
</feature>
<dbReference type="PANTHER" id="PTHR43445:SF5">
    <property type="entry name" value="UDP-N-ACETYLMURAMATE--L-ALANYL-GAMMA-D-GLUTAMYL-MESO-2,6-DIAMINOHEPTANDIOATE LIGASE"/>
    <property type="match status" value="1"/>
</dbReference>
<evidence type="ECO:0000256" key="6">
    <source>
        <dbReference type="ARBA" id="ARBA00022984"/>
    </source>
</evidence>
<dbReference type="Pfam" id="PF02875">
    <property type="entry name" value="Mur_ligase_C"/>
    <property type="match status" value="1"/>
</dbReference>
<dbReference type="InterPro" id="IPR050061">
    <property type="entry name" value="MurCDEF_pg_biosynth"/>
</dbReference>
<evidence type="ECO:0000256" key="2">
    <source>
        <dbReference type="ARBA" id="ARBA00022618"/>
    </source>
</evidence>
<keyword evidence="2" id="KW-0132">Cell division</keyword>
<evidence type="ECO:0000259" key="11">
    <source>
        <dbReference type="Pfam" id="PF08245"/>
    </source>
</evidence>
<keyword evidence="4" id="KW-0067">ATP-binding</keyword>
<dbReference type="Gene3D" id="3.40.50.720">
    <property type="entry name" value="NAD(P)-binding Rossmann-like Domain"/>
    <property type="match status" value="1"/>
</dbReference>
<keyword evidence="8" id="KW-0961">Cell wall biogenesis/degradation</keyword>
<name>A0A1I7N2S4_9BACT</name>
<evidence type="ECO:0000256" key="4">
    <source>
        <dbReference type="ARBA" id="ARBA00022840"/>
    </source>
</evidence>
<dbReference type="GO" id="GO:0005524">
    <property type="term" value="F:ATP binding"/>
    <property type="evidence" value="ECO:0007669"/>
    <property type="project" value="UniProtKB-KW"/>
</dbReference>
<dbReference type="GO" id="GO:0051301">
    <property type="term" value="P:cell division"/>
    <property type="evidence" value="ECO:0007669"/>
    <property type="project" value="UniProtKB-KW"/>
</dbReference>
<keyword evidence="6" id="KW-0573">Peptidoglycan synthesis</keyword>
<sequence length="462" mass="51238">MKIHFIAIGGSVMHQLAIALKQKGYEVSGSDDEIFDPARSNLLAAGILPAQPGWFPEKISPQLDAVVVGMHARNDNPELQKAKALNLKIYSFPEFMAHESCHKTRVVVGGSHGKTTITGMIMHVLKACGRTFDYLVGAAIPGFSQAVQLTDAPAIICEGDEYPASALDPRPKFHLLKPHIAVISGISWDHINVFPTWEQYLQQFAGFIEAIEPHGTLIYNQDDATVRKLVQQSSRTDLQLIGYSLPRYTVEKGITFVYDDQQRPVALQIFGEHNLLNLQAARQACALLGISGADFFQAIASFTGASRRLELIASYPHAAVYRDFAHAPSKVKATIQALRKQFPNRRLIAVLELHTYSSLSASFQTQYAGCMDEAAVAVVFYSPHALALKRLPELTPDTIKQGFRRDDLHVFQNLDNLLSFLEQQDYRETNLLLMSSGNFDGMDIEYIRNLPVRPSSSPASTR</sequence>
<dbReference type="SUPFAM" id="SSF51984">
    <property type="entry name" value="MurCD N-terminal domain"/>
    <property type="match status" value="1"/>
</dbReference>
<feature type="domain" description="Mur ligase central" evidence="11">
    <location>
        <begin position="108"/>
        <end position="282"/>
    </location>
</feature>
<dbReference type="GO" id="GO:0071555">
    <property type="term" value="P:cell wall organization"/>
    <property type="evidence" value="ECO:0007669"/>
    <property type="project" value="UniProtKB-KW"/>
</dbReference>
<dbReference type="SUPFAM" id="SSF53623">
    <property type="entry name" value="MurD-like peptide ligases, catalytic domain"/>
    <property type="match status" value="1"/>
</dbReference>
<dbReference type="EMBL" id="FPCJ01000001">
    <property type="protein sequence ID" value="SFV28961.1"/>
    <property type="molecule type" value="Genomic_DNA"/>
</dbReference>
<keyword evidence="7" id="KW-0131">Cell cycle</keyword>